<reference evidence="4 5" key="1">
    <citation type="submission" date="2022-10" db="EMBL/GenBank/DDBJ databases">
        <title>Luteolibacter arcticus strain CCTCC AB 2014275, whole genome shotgun sequencing project.</title>
        <authorList>
            <person name="Zhao G."/>
            <person name="Shen L."/>
        </authorList>
    </citation>
    <scope>NUCLEOTIDE SEQUENCE [LARGE SCALE GENOMIC DNA]</scope>
    <source>
        <strain evidence="4 5">CCTCC AB 2014275</strain>
    </source>
</reference>
<dbReference type="SUPFAM" id="SSF48452">
    <property type="entry name" value="TPR-like"/>
    <property type="match status" value="1"/>
</dbReference>
<dbReference type="Proteomes" id="UP001320876">
    <property type="component" value="Unassembled WGS sequence"/>
</dbReference>
<sequence length="285" mass="30038">MAEDSAETPRPLAEISHGPSAFEAFLDRNQKGMIALGVVLVVATASWIVIKGFKDDAEKTAGAVLVKSEGIPQLQALVKDKPDTAAAGSAQLVIADKQWEADEKDAAIETLRGFISTKPEHPAAISAKASLASRLMQLRKNDEATKLFQELASDPVAKFIAPYALISLGDMQKADGKLDEAEQSYKKAESEYASNPLANLAGQRLKLLRFKAPAEIEPPAAPPAPKELEMPKLDGLEDAALPKGLDGPLGDILSGETTTPPAETPAEAPATPAEPPAPPVEAPKE</sequence>
<comment type="caution">
    <text evidence="4">The sequence shown here is derived from an EMBL/GenBank/DDBJ whole genome shotgun (WGS) entry which is preliminary data.</text>
</comment>
<keyword evidence="2" id="KW-1133">Transmembrane helix</keyword>
<keyword evidence="2" id="KW-0472">Membrane</keyword>
<organism evidence="4 5">
    <name type="scientific">Luteolibacter arcticus</name>
    <dbReference type="NCBI Taxonomy" id="1581411"/>
    <lineage>
        <taxon>Bacteria</taxon>
        <taxon>Pseudomonadati</taxon>
        <taxon>Verrucomicrobiota</taxon>
        <taxon>Verrucomicrobiia</taxon>
        <taxon>Verrucomicrobiales</taxon>
        <taxon>Verrucomicrobiaceae</taxon>
        <taxon>Luteolibacter</taxon>
    </lineage>
</organism>
<evidence type="ECO:0000313" key="4">
    <source>
        <dbReference type="EMBL" id="MCW1922785.1"/>
    </source>
</evidence>
<feature type="transmembrane region" description="Helical" evidence="2">
    <location>
        <begin position="32"/>
        <end position="50"/>
    </location>
</feature>
<dbReference type="Gene3D" id="1.25.40.10">
    <property type="entry name" value="Tetratricopeptide repeat domain"/>
    <property type="match status" value="2"/>
</dbReference>
<dbReference type="Pfam" id="PF09976">
    <property type="entry name" value="TPR_21"/>
    <property type="match status" value="1"/>
</dbReference>
<evidence type="ECO:0000259" key="3">
    <source>
        <dbReference type="Pfam" id="PF09976"/>
    </source>
</evidence>
<feature type="region of interest" description="Disordered" evidence="1">
    <location>
        <begin position="216"/>
        <end position="285"/>
    </location>
</feature>
<evidence type="ECO:0000256" key="2">
    <source>
        <dbReference type="SAM" id="Phobius"/>
    </source>
</evidence>
<name>A0ABT3GGR4_9BACT</name>
<dbReference type="InterPro" id="IPR011990">
    <property type="entry name" value="TPR-like_helical_dom_sf"/>
</dbReference>
<keyword evidence="2" id="KW-0812">Transmembrane</keyword>
<feature type="domain" description="Ancillary SecYEG translocon subunit/Cell division coordinator CpoB TPR" evidence="3">
    <location>
        <begin position="25"/>
        <end position="195"/>
    </location>
</feature>
<proteinExistence type="predicted"/>
<feature type="compositionally biased region" description="Pro residues" evidence="1">
    <location>
        <begin position="272"/>
        <end position="285"/>
    </location>
</feature>
<dbReference type="RefSeq" id="WP_264486893.1">
    <property type="nucleotide sequence ID" value="NZ_JAPDDT010000003.1"/>
</dbReference>
<dbReference type="EMBL" id="JAPDDT010000003">
    <property type="protein sequence ID" value="MCW1922785.1"/>
    <property type="molecule type" value="Genomic_DNA"/>
</dbReference>
<gene>
    <name evidence="4" type="ORF">OKA05_09505</name>
</gene>
<evidence type="ECO:0000313" key="5">
    <source>
        <dbReference type="Proteomes" id="UP001320876"/>
    </source>
</evidence>
<keyword evidence="5" id="KW-1185">Reference proteome</keyword>
<dbReference type="InterPro" id="IPR018704">
    <property type="entry name" value="SecYEG/CpoB_TPR"/>
</dbReference>
<accession>A0ABT3GGR4</accession>
<protein>
    <submittedName>
        <fullName evidence="4">Tetratricopeptide repeat protein</fullName>
    </submittedName>
</protein>
<feature type="compositionally biased region" description="Low complexity" evidence="1">
    <location>
        <begin position="256"/>
        <end position="271"/>
    </location>
</feature>
<evidence type="ECO:0000256" key="1">
    <source>
        <dbReference type="SAM" id="MobiDB-lite"/>
    </source>
</evidence>
<feature type="compositionally biased region" description="Basic and acidic residues" evidence="1">
    <location>
        <begin position="226"/>
        <end position="235"/>
    </location>
</feature>